<dbReference type="GO" id="GO:0015920">
    <property type="term" value="P:lipopolysaccharide transport"/>
    <property type="evidence" value="ECO:0007669"/>
    <property type="project" value="InterPro"/>
</dbReference>
<dbReference type="Proteomes" id="UP000322035">
    <property type="component" value="Chromosome"/>
</dbReference>
<evidence type="ECO:0000259" key="2">
    <source>
        <dbReference type="Pfam" id="PF13100"/>
    </source>
</evidence>
<keyword evidence="1" id="KW-0998">Cell outer membrane</keyword>
<gene>
    <name evidence="3" type="primary">lptD</name>
    <name evidence="3" type="ORF">CFVT_1302</name>
</gene>
<organism evidence="3 4">
    <name type="scientific">Campylobacter fetus subsp. venerealis NCTC 10354</name>
    <dbReference type="NCBI Taxonomy" id="983328"/>
    <lineage>
        <taxon>Bacteria</taxon>
        <taxon>Pseudomonadati</taxon>
        <taxon>Campylobacterota</taxon>
        <taxon>Epsilonproteobacteria</taxon>
        <taxon>Campylobacterales</taxon>
        <taxon>Campylobacteraceae</taxon>
        <taxon>Campylobacter</taxon>
        <taxon>Campylobacter fetus subsp. venerealis bv. venerealis</taxon>
    </lineage>
</organism>
<dbReference type="EMBL" id="CP043435">
    <property type="protein sequence ID" value="QEL45239.1"/>
    <property type="molecule type" value="Genomic_DNA"/>
</dbReference>
<dbReference type="GO" id="GO:0009279">
    <property type="term" value="C:cell outer membrane"/>
    <property type="evidence" value="ECO:0007669"/>
    <property type="project" value="InterPro"/>
</dbReference>
<protein>
    <submittedName>
        <fullName evidence="3">Lipooligosaccharide transport system, OM translocon component LptD</fullName>
    </submittedName>
</protein>
<dbReference type="PANTHER" id="PTHR30189">
    <property type="entry name" value="LPS-ASSEMBLY PROTEIN"/>
    <property type="match status" value="1"/>
</dbReference>
<sequence length="728" mass="84925">MLIKKILLSFLFVSFLFARVENIEFLADSVEKNGNIVNANGNVLLYSQNYLVTADRAIYDQKSEIVELFGNVNMLRGDSETSRSNYVMINLKTNDLNFDGSFAMDKNKEIWIQSDESCSTEETYFASKSIVSSCNVQDPDWHINFSSGELDKQSKFMHLYNPVFYIKDTPVFYMPYFGFSTDKTRRTGFLSPQIAYSKSNGVMYLQPFYIAIADEWDLEFDPQIRTNRGSGIYSTFRFADSPYSGGLIRSGIFNEKNSYKEKENLKNTNHTGFEVQYDRDRLVKYLIDGDFTEGLWLRYTKLNDIDYLNLRGKKNGDYDSLVQSKLNYFITTDENYFGAYAKYYIDTAKISSKYGNDDTLQELPKLQYHSFTSTFIVPNLIYSFDAKYHNYTRSIGTRASQYEIDFPVGLNFNILDDYANFSITENIYATHIAYKNNRLYANGEFIDDNFNDYINHYHKFLIETDLAKAYNNFYHTINLKLDYIKPGYSNGNIENNLLKYYMIDQSGNNIKLTDSNLFEENFVSGLDKKYSKESTTADFVQFFYGSDGQKFLRHSIKQGFNIDDSDFENLENRLNLYFGNFNFANKIEYSHIDNSLAKIQSGTSYANSRFNVALWHTYDKNSDNKLIYDKESYLSSSLSINLPRNYRFFAGFDYDVQRSYTKMWRTGINYKRKCWDYSLVYQEDIEPKNTSAGLESKKSQGFYLYFSFYPLGGVGYDFSIEQNNEAKQ</sequence>
<evidence type="ECO:0000313" key="3">
    <source>
        <dbReference type="EMBL" id="QEL45239.1"/>
    </source>
</evidence>
<feature type="domain" description="Organic solvent tolerance-like N-terminal" evidence="2">
    <location>
        <begin position="21"/>
        <end position="93"/>
    </location>
</feature>
<dbReference type="GO" id="GO:1990351">
    <property type="term" value="C:transporter complex"/>
    <property type="evidence" value="ECO:0007669"/>
    <property type="project" value="TreeGrafter"/>
</dbReference>
<name>A0AAE6MAB8_CAMFE</name>
<reference evidence="3 4" key="1">
    <citation type="submission" date="2019-08" db="EMBL/GenBank/DDBJ databases">
        <title>Complete genomes of the Campylobacter fetus subsp. venerealis, Campylobacter lari subsp. concheus, Campylobacter sputorum bv. sputorum and Campylobacter volucris type strains.</title>
        <authorList>
            <person name="Miller W.G."/>
            <person name="Yee E."/>
        </authorList>
    </citation>
    <scope>NUCLEOTIDE SEQUENCE [LARGE SCALE GENOMIC DNA]</scope>
    <source>
        <strain evidence="3 4">NCTC 10354</strain>
    </source>
</reference>
<evidence type="ECO:0000313" key="4">
    <source>
        <dbReference type="Proteomes" id="UP000322035"/>
    </source>
</evidence>
<dbReference type="PANTHER" id="PTHR30189:SF1">
    <property type="entry name" value="LPS-ASSEMBLY PROTEIN LPTD"/>
    <property type="match status" value="1"/>
</dbReference>
<dbReference type="InterPro" id="IPR005653">
    <property type="entry name" value="OstA-like_N"/>
</dbReference>
<evidence type="ECO:0000256" key="1">
    <source>
        <dbReference type="ARBA" id="ARBA00023237"/>
    </source>
</evidence>
<dbReference type="AlphaFoldDB" id="A0AAE6MAB8"/>
<dbReference type="InterPro" id="IPR020889">
    <property type="entry name" value="LipoPS_assembly_LptD"/>
</dbReference>
<dbReference type="HAMAP" id="MF_01411">
    <property type="entry name" value="LPS_assembly_LptD"/>
    <property type="match status" value="1"/>
</dbReference>
<dbReference type="Gene3D" id="2.60.450.10">
    <property type="entry name" value="Lipopolysaccharide (LPS) transport protein A like domain"/>
    <property type="match status" value="1"/>
</dbReference>
<accession>A0AAE6MAB8</accession>
<dbReference type="InterPro" id="IPR050218">
    <property type="entry name" value="LptD"/>
</dbReference>
<dbReference type="GO" id="GO:0043165">
    <property type="term" value="P:Gram-negative-bacterium-type cell outer membrane assembly"/>
    <property type="evidence" value="ECO:0007669"/>
    <property type="project" value="InterPro"/>
</dbReference>
<dbReference type="Pfam" id="PF13100">
    <property type="entry name" value="OstA_2"/>
    <property type="match status" value="1"/>
</dbReference>
<proteinExistence type="inferred from homology"/>
<dbReference type="RefSeq" id="WP_029662367.1">
    <property type="nucleotide sequence ID" value="NZ_CP043435.1"/>
</dbReference>
<keyword evidence="1" id="KW-0472">Membrane</keyword>